<organism evidence="1">
    <name type="scientific">uncultured Caudovirales phage</name>
    <dbReference type="NCBI Taxonomy" id="2100421"/>
    <lineage>
        <taxon>Viruses</taxon>
        <taxon>Duplodnaviria</taxon>
        <taxon>Heunggongvirae</taxon>
        <taxon>Uroviricota</taxon>
        <taxon>Caudoviricetes</taxon>
        <taxon>Peduoviridae</taxon>
        <taxon>Maltschvirus</taxon>
        <taxon>Maltschvirus maltsch</taxon>
    </lineage>
</organism>
<accession>A0A6J5MYN0</accession>
<evidence type="ECO:0000313" key="1">
    <source>
        <dbReference type="EMBL" id="CAB4150093.1"/>
    </source>
</evidence>
<reference evidence="1" key="1">
    <citation type="submission" date="2020-04" db="EMBL/GenBank/DDBJ databases">
        <authorList>
            <person name="Chiriac C."/>
            <person name="Salcher M."/>
            <person name="Ghai R."/>
            <person name="Kavagutti S V."/>
        </authorList>
    </citation>
    <scope>NUCLEOTIDE SEQUENCE</scope>
</reference>
<proteinExistence type="predicted"/>
<sequence length="153" mass="17153">MSDLYETIIQSPLIAFTGDRGSMRGAVSFRGHKMFHSTAVRLVEMRPHLEKMNAERMTLRAACRKLGYSKPCIYGWLKILGIRWKTSEKGQGKKIDKTGWRDAIISGALAGKTLEQVADSLGGVHLQNIHRFCKANAIDWKALKKQHDAKTNG</sequence>
<gene>
    <name evidence="1" type="ORF">UFOVP549_48</name>
</gene>
<name>A0A6J5MYN0_9CAUD</name>
<protein>
    <submittedName>
        <fullName evidence="1">Uncharacterized protein</fullName>
    </submittedName>
</protein>
<dbReference type="EMBL" id="LR796534">
    <property type="protein sequence ID" value="CAB4150093.1"/>
    <property type="molecule type" value="Genomic_DNA"/>
</dbReference>